<evidence type="ECO:0000313" key="10">
    <source>
        <dbReference type="Proteomes" id="UP000289326"/>
    </source>
</evidence>
<dbReference type="GO" id="GO:0016020">
    <property type="term" value="C:membrane"/>
    <property type="evidence" value="ECO:0007669"/>
    <property type="project" value="UniProtKB-SubCell"/>
</dbReference>
<gene>
    <name evidence="9" type="ORF">EG856_00285</name>
</gene>
<dbReference type="AlphaFoldDB" id="A0A4P6MNV4"/>
<dbReference type="EMBL" id="CP034841">
    <property type="protein sequence ID" value="QBF34376.1"/>
    <property type="molecule type" value="Genomic_DNA"/>
</dbReference>
<organism evidence="9 10">
    <name type="scientific">Mycoplasmopsis phocirhinis</name>
    <dbReference type="NCBI Taxonomy" id="142650"/>
    <lineage>
        <taxon>Bacteria</taxon>
        <taxon>Bacillati</taxon>
        <taxon>Mycoplasmatota</taxon>
        <taxon>Mycoplasmoidales</taxon>
        <taxon>Metamycoplasmataceae</taxon>
        <taxon>Mycoplasmopsis</taxon>
    </lineage>
</organism>
<dbReference type="Pfam" id="PF05154">
    <property type="entry name" value="TM2"/>
    <property type="match status" value="1"/>
</dbReference>
<accession>A0A4P6MNV4</accession>
<dbReference type="InterPro" id="IPR007829">
    <property type="entry name" value="TM2"/>
</dbReference>
<evidence type="ECO:0000256" key="4">
    <source>
        <dbReference type="ARBA" id="ARBA00022989"/>
    </source>
</evidence>
<reference evidence="9 10" key="1">
    <citation type="submission" date="2019-01" db="EMBL/GenBank/DDBJ databases">
        <title>Complete sequence and annotation of the Mycoplasma phocirhinis strain 852T genome.</title>
        <authorList>
            <person name="Frasca S.Jr."/>
            <person name="Kutish G.F."/>
            <person name="Castellanos Gell J."/>
            <person name="Michaels D.L."/>
            <person name="Brown D.R."/>
        </authorList>
    </citation>
    <scope>NUCLEOTIDE SEQUENCE [LARGE SCALE GENOMIC DNA]</scope>
    <source>
        <strain evidence="9 10">852</strain>
    </source>
</reference>
<protein>
    <submittedName>
        <fullName evidence="9">TM2 domain-containing protein</fullName>
    </submittedName>
</protein>
<proteinExistence type="predicted"/>
<evidence type="ECO:0000256" key="2">
    <source>
        <dbReference type="ARBA" id="ARBA00022692"/>
    </source>
</evidence>
<evidence type="ECO:0000259" key="8">
    <source>
        <dbReference type="Pfam" id="PF05154"/>
    </source>
</evidence>
<keyword evidence="5 7" id="KW-0472">Membrane</keyword>
<evidence type="ECO:0000256" key="7">
    <source>
        <dbReference type="SAM" id="Phobius"/>
    </source>
</evidence>
<evidence type="ECO:0000256" key="3">
    <source>
        <dbReference type="ARBA" id="ARBA00022729"/>
    </source>
</evidence>
<dbReference type="Proteomes" id="UP000289326">
    <property type="component" value="Chromosome"/>
</dbReference>
<keyword evidence="3" id="KW-0732">Signal</keyword>
<name>A0A4P6MNV4_9BACT</name>
<keyword evidence="6" id="KW-0325">Glycoprotein</keyword>
<sequence length="67" mass="7429">MKNRTVLSLLSFFFGPLGIDRFYAGRVGLGVAKMLTFGGLGVWAFVDFILALSGEQRDSEGEKIKNW</sequence>
<dbReference type="KEGG" id="mphi:EG856_00285"/>
<dbReference type="PANTHER" id="PTHR21016:SF4">
    <property type="entry name" value="TM2 DOMAIN-CONTAINING PROTEIN 2"/>
    <property type="match status" value="1"/>
</dbReference>
<dbReference type="OrthoDB" id="2004788at2"/>
<keyword evidence="10" id="KW-1185">Reference proteome</keyword>
<dbReference type="PANTHER" id="PTHR21016">
    <property type="entry name" value="BETA-AMYLOID BINDING PROTEIN-RELATED"/>
    <property type="match status" value="1"/>
</dbReference>
<evidence type="ECO:0000256" key="1">
    <source>
        <dbReference type="ARBA" id="ARBA00004141"/>
    </source>
</evidence>
<keyword evidence="4 7" id="KW-1133">Transmembrane helix</keyword>
<dbReference type="InterPro" id="IPR050932">
    <property type="entry name" value="TM2D1-3-like"/>
</dbReference>
<evidence type="ECO:0000256" key="6">
    <source>
        <dbReference type="ARBA" id="ARBA00023180"/>
    </source>
</evidence>
<evidence type="ECO:0000256" key="5">
    <source>
        <dbReference type="ARBA" id="ARBA00023136"/>
    </source>
</evidence>
<comment type="subcellular location">
    <subcellularLocation>
        <location evidence="1">Membrane</location>
        <topology evidence="1">Multi-pass membrane protein</topology>
    </subcellularLocation>
</comment>
<feature type="transmembrane region" description="Helical" evidence="7">
    <location>
        <begin position="34"/>
        <end position="53"/>
    </location>
</feature>
<feature type="domain" description="TM2" evidence="8">
    <location>
        <begin position="2"/>
        <end position="49"/>
    </location>
</feature>
<evidence type="ECO:0000313" key="9">
    <source>
        <dbReference type="EMBL" id="QBF34376.1"/>
    </source>
</evidence>
<dbReference type="RefSeq" id="WP_130429154.1">
    <property type="nucleotide sequence ID" value="NZ_CP034841.1"/>
</dbReference>
<keyword evidence="2 7" id="KW-0812">Transmembrane</keyword>